<reference evidence="1" key="2">
    <citation type="submission" date="2023-06" db="EMBL/GenBank/DDBJ databases">
        <authorList>
            <person name="Ma L."/>
            <person name="Liu K.-W."/>
            <person name="Li Z."/>
            <person name="Hsiao Y.-Y."/>
            <person name="Qi Y."/>
            <person name="Fu T."/>
            <person name="Tang G."/>
            <person name="Zhang D."/>
            <person name="Sun W.-H."/>
            <person name="Liu D.-K."/>
            <person name="Li Y."/>
            <person name="Chen G.-Z."/>
            <person name="Liu X.-D."/>
            <person name="Liao X.-Y."/>
            <person name="Jiang Y.-T."/>
            <person name="Yu X."/>
            <person name="Hao Y."/>
            <person name="Huang J."/>
            <person name="Zhao X.-W."/>
            <person name="Ke S."/>
            <person name="Chen Y.-Y."/>
            <person name="Wu W.-L."/>
            <person name="Hsu J.-L."/>
            <person name="Lin Y.-F."/>
            <person name="Huang M.-D."/>
            <person name="Li C.-Y."/>
            <person name="Huang L."/>
            <person name="Wang Z.-W."/>
            <person name="Zhao X."/>
            <person name="Zhong W.-Y."/>
            <person name="Peng D.-H."/>
            <person name="Ahmad S."/>
            <person name="Lan S."/>
            <person name="Zhang J.-S."/>
            <person name="Tsai W.-C."/>
            <person name="Van De Peer Y."/>
            <person name="Liu Z.-J."/>
        </authorList>
    </citation>
    <scope>NUCLEOTIDE SEQUENCE</scope>
    <source>
        <strain evidence="1">SCP</strain>
        <tissue evidence="1">Leaves</tissue>
    </source>
</reference>
<evidence type="ECO:0000313" key="1">
    <source>
        <dbReference type="EMBL" id="KAK1274873.1"/>
    </source>
</evidence>
<sequence length="78" mass="8615">MIEVELRIAEGSIEGLKLKDLLIVEVPTVEGSAEVLKVCRRSAECRRTAEVSKVCRVPRADCQECVECRPPKCQGSVD</sequence>
<dbReference type="EMBL" id="JAUJYN010000003">
    <property type="protein sequence ID" value="KAK1274873.1"/>
    <property type="molecule type" value="Genomic_DNA"/>
</dbReference>
<proteinExistence type="predicted"/>
<dbReference type="Proteomes" id="UP001179952">
    <property type="component" value="Unassembled WGS sequence"/>
</dbReference>
<comment type="caution">
    <text evidence="1">The sequence shown here is derived from an EMBL/GenBank/DDBJ whole genome shotgun (WGS) entry which is preliminary data.</text>
</comment>
<dbReference type="AlphaFoldDB" id="A0AAV9BDP1"/>
<accession>A0AAV9BDP1</accession>
<name>A0AAV9BDP1_ACOGR</name>
<organism evidence="1 2">
    <name type="scientific">Acorus gramineus</name>
    <name type="common">Dwarf sweet flag</name>
    <dbReference type="NCBI Taxonomy" id="55184"/>
    <lineage>
        <taxon>Eukaryota</taxon>
        <taxon>Viridiplantae</taxon>
        <taxon>Streptophyta</taxon>
        <taxon>Embryophyta</taxon>
        <taxon>Tracheophyta</taxon>
        <taxon>Spermatophyta</taxon>
        <taxon>Magnoliopsida</taxon>
        <taxon>Liliopsida</taxon>
        <taxon>Acoraceae</taxon>
        <taxon>Acorus</taxon>
    </lineage>
</organism>
<evidence type="ECO:0000313" key="2">
    <source>
        <dbReference type="Proteomes" id="UP001179952"/>
    </source>
</evidence>
<keyword evidence="2" id="KW-1185">Reference proteome</keyword>
<reference evidence="1" key="1">
    <citation type="journal article" date="2023" name="Nat. Commun.">
        <title>Diploid and tetraploid genomes of Acorus and the evolution of monocots.</title>
        <authorList>
            <person name="Ma L."/>
            <person name="Liu K.W."/>
            <person name="Li Z."/>
            <person name="Hsiao Y.Y."/>
            <person name="Qi Y."/>
            <person name="Fu T."/>
            <person name="Tang G.D."/>
            <person name="Zhang D."/>
            <person name="Sun W.H."/>
            <person name="Liu D.K."/>
            <person name="Li Y."/>
            <person name="Chen G.Z."/>
            <person name="Liu X.D."/>
            <person name="Liao X.Y."/>
            <person name="Jiang Y.T."/>
            <person name="Yu X."/>
            <person name="Hao Y."/>
            <person name="Huang J."/>
            <person name="Zhao X.W."/>
            <person name="Ke S."/>
            <person name="Chen Y.Y."/>
            <person name="Wu W.L."/>
            <person name="Hsu J.L."/>
            <person name="Lin Y.F."/>
            <person name="Huang M.D."/>
            <person name="Li C.Y."/>
            <person name="Huang L."/>
            <person name="Wang Z.W."/>
            <person name="Zhao X."/>
            <person name="Zhong W.Y."/>
            <person name="Peng D.H."/>
            <person name="Ahmad S."/>
            <person name="Lan S."/>
            <person name="Zhang J.S."/>
            <person name="Tsai W.C."/>
            <person name="Van de Peer Y."/>
            <person name="Liu Z.J."/>
        </authorList>
    </citation>
    <scope>NUCLEOTIDE SEQUENCE</scope>
    <source>
        <strain evidence="1">SCP</strain>
    </source>
</reference>
<protein>
    <submittedName>
        <fullName evidence="1">Uncharacterized protein</fullName>
    </submittedName>
</protein>
<gene>
    <name evidence="1" type="ORF">QJS04_geneDACA011009</name>
</gene>